<dbReference type="OrthoDB" id="1089471at2"/>
<dbReference type="PANTHER" id="PTHR13246:SF1">
    <property type="entry name" value="CYTOSOLIC ENDO-BETA-N-ACETYLGLUCOSAMINIDASE"/>
    <property type="match status" value="1"/>
</dbReference>
<dbReference type="InterPro" id="IPR005201">
    <property type="entry name" value="TIM_ENGase"/>
</dbReference>
<dbReference type="InterPro" id="IPR035986">
    <property type="entry name" value="PKD_dom_sf"/>
</dbReference>
<dbReference type="Gene3D" id="3.20.20.80">
    <property type="entry name" value="Glycosidases"/>
    <property type="match status" value="1"/>
</dbReference>
<feature type="signal peptide" evidence="1">
    <location>
        <begin position="1"/>
        <end position="28"/>
    </location>
</feature>
<dbReference type="SUPFAM" id="SSF49299">
    <property type="entry name" value="PKD domain"/>
    <property type="match status" value="1"/>
</dbReference>
<feature type="chain" id="PRO_5044546816" description="F5/8 type C domain-containing protein" evidence="1">
    <location>
        <begin position="29"/>
        <end position="915"/>
    </location>
</feature>
<evidence type="ECO:0000313" key="6">
    <source>
        <dbReference type="Proteomes" id="UP000183039"/>
    </source>
</evidence>
<dbReference type="Proteomes" id="UP000183039">
    <property type="component" value="Unassembled WGS sequence"/>
</dbReference>
<dbReference type="Proteomes" id="UP000065511">
    <property type="component" value="Chromosome"/>
</dbReference>
<dbReference type="GO" id="GO:0033925">
    <property type="term" value="F:mannosyl-glycoprotein endo-beta-N-acetylglucosaminidase activity"/>
    <property type="evidence" value="ECO:0007669"/>
    <property type="project" value="InterPro"/>
</dbReference>
<dbReference type="AlphaFoldDB" id="A0A0S3KCH0"/>
<dbReference type="PROSITE" id="PS50022">
    <property type="entry name" value="FA58C_3"/>
    <property type="match status" value="1"/>
</dbReference>
<dbReference type="CDD" id="cd06547">
    <property type="entry name" value="GH85_ENGase"/>
    <property type="match status" value="1"/>
</dbReference>
<dbReference type="SMART" id="SM00089">
    <property type="entry name" value="PKD"/>
    <property type="match status" value="1"/>
</dbReference>
<evidence type="ECO:0000313" key="5">
    <source>
        <dbReference type="Proteomes" id="UP000065511"/>
    </source>
</evidence>
<dbReference type="Gene3D" id="2.60.40.10">
    <property type="entry name" value="Immunoglobulins"/>
    <property type="match status" value="1"/>
</dbReference>
<dbReference type="InterPro" id="IPR022409">
    <property type="entry name" value="PKD/Chitinase_dom"/>
</dbReference>
<dbReference type="PANTHER" id="PTHR13246">
    <property type="entry name" value="ENDO BETA N-ACETYLGLUCOSAMINIDASE"/>
    <property type="match status" value="1"/>
</dbReference>
<gene>
    <name evidence="3" type="ORF">ATZ33_11650</name>
    <name evidence="4" type="ORF">RV15_GL001721</name>
</gene>
<dbReference type="RefSeq" id="WP_071878720.1">
    <property type="nucleotide sequence ID" value="NZ_JXLC01000024.1"/>
</dbReference>
<protein>
    <recommendedName>
        <fullName evidence="2">F5/8 type C domain-containing protein</fullName>
    </recommendedName>
</protein>
<reference evidence="3 5" key="2">
    <citation type="submission" date="2015-12" db="EMBL/GenBank/DDBJ databases">
        <authorList>
            <person name="Lauer A."/>
            <person name="Humrighouse B."/>
            <person name="Loparev V."/>
            <person name="Shewmaker P.L."/>
            <person name="Whitney A.M."/>
            <person name="McLaughlin R.W."/>
        </authorList>
    </citation>
    <scope>NUCLEOTIDE SEQUENCE [LARGE SCALE GENOMIC DNA]</scope>
    <source>
        <strain evidence="3 5">LMG 23085</strain>
    </source>
</reference>
<dbReference type="InterPro" id="IPR000421">
    <property type="entry name" value="FA58C"/>
</dbReference>
<evidence type="ECO:0000259" key="2">
    <source>
        <dbReference type="PROSITE" id="PS50022"/>
    </source>
</evidence>
<dbReference type="InterPro" id="IPR013783">
    <property type="entry name" value="Ig-like_fold"/>
</dbReference>
<dbReference type="KEGG" id="ess:ATZ33_11650"/>
<dbReference type="GO" id="GO:0005829">
    <property type="term" value="C:cytosol"/>
    <property type="evidence" value="ECO:0007669"/>
    <property type="project" value="UniProtKB-SubCell"/>
</dbReference>
<keyword evidence="1" id="KW-0732">Signal</keyword>
<evidence type="ECO:0000256" key="1">
    <source>
        <dbReference type="SAM" id="SignalP"/>
    </source>
</evidence>
<dbReference type="EMBL" id="JXLC01000024">
    <property type="protein sequence ID" value="OJG88985.1"/>
    <property type="molecule type" value="Genomic_DNA"/>
</dbReference>
<feature type="domain" description="F5/8 type C" evidence="2">
    <location>
        <begin position="760"/>
        <end position="908"/>
    </location>
</feature>
<evidence type="ECO:0000313" key="3">
    <source>
        <dbReference type="EMBL" id="ALS02013.1"/>
    </source>
</evidence>
<dbReference type="EMBL" id="CP013614">
    <property type="protein sequence ID" value="ALS02013.1"/>
    <property type="molecule type" value="Genomic_DNA"/>
</dbReference>
<organism evidence="4 6">
    <name type="scientific">Enterococcus silesiacus</name>
    <dbReference type="NCBI Taxonomy" id="332949"/>
    <lineage>
        <taxon>Bacteria</taxon>
        <taxon>Bacillati</taxon>
        <taxon>Bacillota</taxon>
        <taxon>Bacilli</taxon>
        <taxon>Lactobacillales</taxon>
        <taxon>Enterococcaceae</taxon>
        <taxon>Enterococcus</taxon>
    </lineage>
</organism>
<evidence type="ECO:0000313" key="4">
    <source>
        <dbReference type="EMBL" id="OJG88985.1"/>
    </source>
</evidence>
<dbReference type="Gene3D" id="2.60.120.260">
    <property type="entry name" value="Galactose-binding domain-like"/>
    <property type="match status" value="2"/>
</dbReference>
<reference evidence="4 6" key="1">
    <citation type="submission" date="2014-12" db="EMBL/GenBank/DDBJ databases">
        <title>Draft genome sequences of 29 type strains of Enterococci.</title>
        <authorList>
            <person name="Zhong Z."/>
            <person name="Sun Z."/>
            <person name="Liu W."/>
            <person name="Zhang W."/>
            <person name="Zhang H."/>
        </authorList>
    </citation>
    <scope>NUCLEOTIDE SEQUENCE [LARGE SCALE GENOMIC DNA]</scope>
    <source>
        <strain evidence="4 6">DSM 22801</strain>
    </source>
</reference>
<sequence>MKRKAWKSVCYCSAVMLALVTGAHLALASTTYAESSELGSTQESGIPVFDQMPESTALFPETLLNWSPKSEPDAPFNVSKVPLAARAQGKKSNVDQSTEAKVLSIAIVNRHTKGTPSQGGTDKAVYNFTNWQYVDTLVAWAGSSGEGIIVPPSGDVTDSAHRNGVPVVGTVFFPPEAYGGKSEWVAQFVQKDQKGRFPMADKLLEMSQAYGFDGWFINQETNVDAQTATGMKEFMSYLQARKPKNQQIIWYDSMIPSGAVAWQGALNETNQGYFQEGKKRVSDKMFIDFRWQDLKSSSEKATQLKRSPYDLFAGIDVQANGINTRRKPSSILGEDGKPLVSLGLYCPDWTLRDGGQYDINQYWENEKLLWINPQGDPRAVASPKNEWQGVSRYYVEKTPVTKLPFLTNFNVGNGDAFYQNGTKVKEGTFNNRSIQDVMPTYRWVIDNEEGNQLNATISYEDAFNGGSSVKLTGPMTADKKTFIKLYAAKVKASASDTASIVTKGASATSLVLELQGKEKPLIIPGIQQPLENGWVQTTYSLKPAVCQTITAIGLNVQNAQTETASISLGQLKIGKEKAKPVSTLSNLTFSGKTIVDDLTESIRMNWETKGKNTASYRIYREVAGQLQFEGETANTSYTLLNQERTGDTVNYQVIPVDQYGREDQNKGTTAVYTFEALKKPEITINASSTLLSVGETLTLSADASKSTEMVNWEVIGATPQTASGKEATFSFAKSGVYTVKAVAVNASGETEVVKEDYLYVYDQNAGINIENLATLPATSATQGSGYTNERESYRFALDGDLKTKWCDNGSDKPWMIADLGAEKTISGFELFHAGAGGESPEWNTREYDISVSQDGSNWTTVVQHRGNTADNSKDAISLVEARYVKLSLEKAEQNGKTARIYDWQIIGVDQTGIVK</sequence>
<accession>A0A0S3KCH0</accession>
<proteinExistence type="predicted"/>
<dbReference type="InterPro" id="IPR032979">
    <property type="entry name" value="ENGase"/>
</dbReference>
<name>A0A0S3KCH0_9ENTE</name>
<dbReference type="Pfam" id="PF00754">
    <property type="entry name" value="F5_F8_type_C"/>
    <property type="match status" value="1"/>
</dbReference>
<dbReference type="SUPFAM" id="SSF49785">
    <property type="entry name" value="Galactose-binding domain-like"/>
    <property type="match status" value="1"/>
</dbReference>
<dbReference type="Pfam" id="PF03644">
    <property type="entry name" value="Glyco_hydro_85"/>
    <property type="match status" value="1"/>
</dbReference>
<keyword evidence="5" id="KW-1185">Reference proteome</keyword>
<dbReference type="InterPro" id="IPR008979">
    <property type="entry name" value="Galactose-bd-like_sf"/>
</dbReference>